<feature type="compositionally biased region" description="Polar residues" evidence="1">
    <location>
        <begin position="371"/>
        <end position="393"/>
    </location>
</feature>
<feature type="region of interest" description="Disordered" evidence="1">
    <location>
        <begin position="1"/>
        <end position="46"/>
    </location>
</feature>
<evidence type="ECO:0000313" key="2">
    <source>
        <dbReference type="EMBL" id="TFL04213.1"/>
    </source>
</evidence>
<feature type="region of interest" description="Disordered" evidence="1">
    <location>
        <begin position="90"/>
        <end position="116"/>
    </location>
</feature>
<reference evidence="2 3" key="1">
    <citation type="journal article" date="2019" name="Nat. Ecol. Evol.">
        <title>Megaphylogeny resolves global patterns of mushroom evolution.</title>
        <authorList>
            <person name="Varga T."/>
            <person name="Krizsan K."/>
            <person name="Foldi C."/>
            <person name="Dima B."/>
            <person name="Sanchez-Garcia M."/>
            <person name="Sanchez-Ramirez S."/>
            <person name="Szollosi G.J."/>
            <person name="Szarkandi J.G."/>
            <person name="Papp V."/>
            <person name="Albert L."/>
            <person name="Andreopoulos W."/>
            <person name="Angelini C."/>
            <person name="Antonin V."/>
            <person name="Barry K.W."/>
            <person name="Bougher N.L."/>
            <person name="Buchanan P."/>
            <person name="Buyck B."/>
            <person name="Bense V."/>
            <person name="Catcheside P."/>
            <person name="Chovatia M."/>
            <person name="Cooper J."/>
            <person name="Damon W."/>
            <person name="Desjardin D."/>
            <person name="Finy P."/>
            <person name="Geml J."/>
            <person name="Haridas S."/>
            <person name="Hughes K."/>
            <person name="Justo A."/>
            <person name="Karasinski D."/>
            <person name="Kautmanova I."/>
            <person name="Kiss B."/>
            <person name="Kocsube S."/>
            <person name="Kotiranta H."/>
            <person name="LaButti K.M."/>
            <person name="Lechner B.E."/>
            <person name="Liimatainen K."/>
            <person name="Lipzen A."/>
            <person name="Lukacs Z."/>
            <person name="Mihaltcheva S."/>
            <person name="Morgado L.N."/>
            <person name="Niskanen T."/>
            <person name="Noordeloos M.E."/>
            <person name="Ohm R.A."/>
            <person name="Ortiz-Santana B."/>
            <person name="Ovrebo C."/>
            <person name="Racz N."/>
            <person name="Riley R."/>
            <person name="Savchenko A."/>
            <person name="Shiryaev A."/>
            <person name="Soop K."/>
            <person name="Spirin V."/>
            <person name="Szebenyi C."/>
            <person name="Tomsovsky M."/>
            <person name="Tulloss R.E."/>
            <person name="Uehling J."/>
            <person name="Grigoriev I.V."/>
            <person name="Vagvolgyi C."/>
            <person name="Papp T."/>
            <person name="Martin F.M."/>
            <person name="Miettinen O."/>
            <person name="Hibbett D.S."/>
            <person name="Nagy L.G."/>
        </authorList>
    </citation>
    <scope>NUCLEOTIDE SEQUENCE [LARGE SCALE GENOMIC DNA]</scope>
    <source>
        <strain evidence="2 3">CBS 309.79</strain>
    </source>
</reference>
<dbReference type="AlphaFoldDB" id="A0A5C3QQE9"/>
<feature type="region of interest" description="Disordered" evidence="1">
    <location>
        <begin position="343"/>
        <end position="393"/>
    </location>
</feature>
<feature type="compositionally biased region" description="Polar residues" evidence="1">
    <location>
        <begin position="691"/>
        <end position="707"/>
    </location>
</feature>
<sequence>MTTEPPSSPLLYRKLAAKPQSPSSTSKNPGAPPSVNSNSAPNATPVYRAPAHKHAHHLHSIPPREKSTRTLIVDHLLWVHSRTRFAQARSELGMTDRTGGPMSSNYAHRERPENYDEDDMIDSDGEDAEGLKGETGIPRTSEAGVMDDAYGEGRQDLVLAKALRLRAEGIEKVVVSMLEQPPAVHPHHADDDILATPPTSPKLEARGSELDLHKLPNGVRFRLALGTLLNDLFVRRAPPPPFRHRASMATSPEASTPSIIYRCDDSSLPPEAHQLVLVSCYGSGPSSSSSSATSQRPAPSTSPRVKALYDAGADPSTANSPPDFRCPRHLHTSCEICVAAKPPPPSRIKGLKSPPTANASIPGSGSPLLSRATSSGNSNGTARQRTTSGQATMPTVLGGGISGWQEGFGVGSGLSMPGSGVRGSVLRRKSLIPEIRDSDRGRDSFTNLTELVPRFIRLSALVAAGLGSEMKDEQAARGVNPIASNEEDEEWERDTPYAYTLRPTREWYLLLAGLLTRCVLEGYLTAGWRGSAVLRCVLGVGLGLASSPATGEKDERREETDAFQEFDPDELPSITNAVKMLFPSIRDDEGKPASKTSGEAEYDLEMEARLRKFYDIPPSTPDLSTHMEDVAWLYPAEPVERAATRFCEAIARWRGKPELETYKKNPPHRPSSPSSTNSSAPLVDQDAPDSPSGSSPKKTGHANTNSKYPAPGIERYFTSQGLWPAPVSSGDGKRMRSASDVDGRNGKSRRV</sequence>
<dbReference type="EMBL" id="ML178819">
    <property type="protein sequence ID" value="TFL04213.1"/>
    <property type="molecule type" value="Genomic_DNA"/>
</dbReference>
<accession>A0A5C3QQE9</accession>
<dbReference type="OrthoDB" id="2534923at2759"/>
<feature type="compositionally biased region" description="Polar residues" evidence="1">
    <location>
        <begin position="20"/>
        <end position="42"/>
    </location>
</feature>
<feature type="compositionally biased region" description="Basic and acidic residues" evidence="1">
    <location>
        <begin position="731"/>
        <end position="745"/>
    </location>
</feature>
<evidence type="ECO:0000313" key="3">
    <source>
        <dbReference type="Proteomes" id="UP000305067"/>
    </source>
</evidence>
<evidence type="ECO:0000256" key="1">
    <source>
        <dbReference type="SAM" id="MobiDB-lite"/>
    </source>
</evidence>
<proteinExistence type="predicted"/>
<gene>
    <name evidence="2" type="ORF">BDV98DRAFT_602651</name>
</gene>
<keyword evidence="3" id="KW-1185">Reference proteome</keyword>
<dbReference type="PANTHER" id="PTHR24216">
    <property type="entry name" value="PAXILLIN-RELATED"/>
    <property type="match status" value="1"/>
</dbReference>
<name>A0A5C3QQE9_9AGAR</name>
<protein>
    <submittedName>
        <fullName evidence="2">Uncharacterized protein</fullName>
    </submittedName>
</protein>
<feature type="region of interest" description="Disordered" evidence="1">
    <location>
        <begin position="286"/>
        <end position="306"/>
    </location>
</feature>
<dbReference type="PANTHER" id="PTHR24216:SF8">
    <property type="entry name" value="PAXILLIN, ISOFORM F"/>
    <property type="match status" value="1"/>
</dbReference>
<feature type="compositionally biased region" description="Low complexity" evidence="1">
    <location>
        <begin position="671"/>
        <end position="681"/>
    </location>
</feature>
<organism evidence="2 3">
    <name type="scientific">Pterulicium gracile</name>
    <dbReference type="NCBI Taxonomy" id="1884261"/>
    <lineage>
        <taxon>Eukaryota</taxon>
        <taxon>Fungi</taxon>
        <taxon>Dikarya</taxon>
        <taxon>Basidiomycota</taxon>
        <taxon>Agaricomycotina</taxon>
        <taxon>Agaricomycetes</taxon>
        <taxon>Agaricomycetidae</taxon>
        <taxon>Agaricales</taxon>
        <taxon>Pleurotineae</taxon>
        <taxon>Pterulaceae</taxon>
        <taxon>Pterulicium</taxon>
    </lineage>
</organism>
<feature type="region of interest" description="Disordered" evidence="1">
    <location>
        <begin position="658"/>
        <end position="751"/>
    </location>
</feature>
<feature type="compositionally biased region" description="Low complexity" evidence="1">
    <location>
        <begin position="286"/>
        <end position="304"/>
    </location>
</feature>
<dbReference type="Proteomes" id="UP000305067">
    <property type="component" value="Unassembled WGS sequence"/>
</dbReference>